<evidence type="ECO:0000313" key="3">
    <source>
        <dbReference type="Proteomes" id="UP001196509"/>
    </source>
</evidence>
<gene>
    <name evidence="2" type="ORF">K1W69_05380</name>
</gene>
<dbReference type="Proteomes" id="UP001196509">
    <property type="component" value="Unassembled WGS sequence"/>
</dbReference>
<dbReference type="Pfam" id="PF13454">
    <property type="entry name" value="NAD_binding_9"/>
    <property type="match status" value="1"/>
</dbReference>
<dbReference type="Gene3D" id="3.50.50.60">
    <property type="entry name" value="FAD/NAD(P)-binding domain"/>
    <property type="match status" value="1"/>
</dbReference>
<dbReference type="EMBL" id="JAICBX010000001">
    <property type="protein sequence ID" value="MBW8636615.1"/>
    <property type="molecule type" value="Genomic_DNA"/>
</dbReference>
<proteinExistence type="predicted"/>
<dbReference type="PANTHER" id="PTHR40254">
    <property type="entry name" value="BLR0577 PROTEIN"/>
    <property type="match status" value="1"/>
</dbReference>
<dbReference type="SUPFAM" id="SSF51905">
    <property type="entry name" value="FAD/NAD(P)-binding domain"/>
    <property type="match status" value="1"/>
</dbReference>
<dbReference type="InterPro" id="IPR038732">
    <property type="entry name" value="HpyO/CreE_NAD-binding"/>
</dbReference>
<feature type="domain" description="FAD-dependent urate hydroxylase HpyO/Asp monooxygenase CreE-like FAD/NAD(P)-binding" evidence="1">
    <location>
        <begin position="15"/>
        <end position="164"/>
    </location>
</feature>
<dbReference type="AlphaFoldDB" id="A0AAE2ZL28"/>
<accession>A0AAE2ZL28</accession>
<keyword evidence="3" id="KW-1185">Reference proteome</keyword>
<evidence type="ECO:0000259" key="1">
    <source>
        <dbReference type="Pfam" id="PF13454"/>
    </source>
</evidence>
<reference evidence="2" key="1">
    <citation type="submission" date="2021-08" db="EMBL/GenBank/DDBJ databases">
        <title>Hoeflea bacterium WL0058 sp. nov., isolated from the sediment.</title>
        <authorList>
            <person name="Wang L."/>
            <person name="Zhang D."/>
        </authorList>
    </citation>
    <scope>NUCLEOTIDE SEQUENCE</scope>
    <source>
        <strain evidence="2">WL0058</strain>
    </source>
</reference>
<dbReference type="InterPro" id="IPR036188">
    <property type="entry name" value="FAD/NAD-bd_sf"/>
</dbReference>
<name>A0AAE2ZL28_9HYPH</name>
<evidence type="ECO:0000313" key="2">
    <source>
        <dbReference type="EMBL" id="MBW8636615.1"/>
    </source>
</evidence>
<organism evidence="2 3">
    <name type="scientific">Flavimaribacter sediminis</name>
    <dbReference type="NCBI Taxonomy" id="2865987"/>
    <lineage>
        <taxon>Bacteria</taxon>
        <taxon>Pseudomonadati</taxon>
        <taxon>Pseudomonadota</taxon>
        <taxon>Alphaproteobacteria</taxon>
        <taxon>Hyphomicrobiales</taxon>
        <taxon>Rhizobiaceae</taxon>
        <taxon>Flavimaribacter</taxon>
    </lineage>
</organism>
<dbReference type="PANTHER" id="PTHR40254:SF1">
    <property type="entry name" value="BLR0577 PROTEIN"/>
    <property type="match status" value="1"/>
</dbReference>
<dbReference type="RefSeq" id="WP_220227280.1">
    <property type="nucleotide sequence ID" value="NZ_JAICBX010000001.1"/>
</dbReference>
<comment type="caution">
    <text evidence="2">The sequence shown here is derived from an EMBL/GenBank/DDBJ whole genome shotgun (WGS) entry which is preliminary data.</text>
</comment>
<protein>
    <submittedName>
        <fullName evidence="2">FAD/NAD(P)-binding protein</fullName>
    </submittedName>
</protein>
<sequence length="547" mass="58682">MGKAGMDDKPAKRIAVVGCGPRGLGALEALAARLSREGSPMSVDVYDPFRMLGAGPNFDPNESEVCRLNIPIRDIEIDPPGLTRCPPFVEWLSDAPDPDDFPQRAELGRYLEMRYADLAELGVFAITHQIMSVERARRDENGWWLLAARKWRGPYAEVLLTLGQPETAPDDQLAEWRRHAETSSGTLAQAYPAKQLQAQGADWAGKTIAIRGFALSAFDILRVLTTAQGGSFDSGRYYRSGREPERILPFSFDGRPPFPKPETEALDARFEPTAQETETFAEAIAQAAAATSQQARDLVDAALTPAVARILRHCGADAGAQAVADWLGTEWEDPGSQEVSGSRETLDDGIAMAEGARAPSIGFAVGQVWRKWQNEFRSGFNPTDTPPETAQTLIGFDEGLKRYSYGPPVASSRELQALIEAGVVSLAFSADPEIALTSAGWTLKKSDNTAEASVMIDSVLPNPDLEAVRSPLLSGLQEDGLLTPFANGYGAHTDADGSLIGKNGQSAPGLCLLGRLALGSVAAADSLHDCFGAASNRWAEGVVDRLG</sequence>
<dbReference type="InterPro" id="IPR052189">
    <property type="entry name" value="L-asp_N-monooxygenase_NS-form"/>
</dbReference>